<dbReference type="SUPFAM" id="SSF53756">
    <property type="entry name" value="UDP-Glycosyltransferase/glycogen phosphorylase"/>
    <property type="match status" value="1"/>
</dbReference>
<dbReference type="PANTHER" id="PTHR46401:SF2">
    <property type="entry name" value="GLYCOSYLTRANSFERASE WBBK-RELATED"/>
    <property type="match status" value="1"/>
</dbReference>
<comment type="caution">
    <text evidence="3">The sequence shown here is derived from an EMBL/GenBank/DDBJ whole genome shotgun (WGS) entry which is preliminary data.</text>
</comment>
<dbReference type="EMBL" id="JAGHKP010000001">
    <property type="protein sequence ID" value="MBO9152047.1"/>
    <property type="molecule type" value="Genomic_DNA"/>
</dbReference>
<keyword evidence="3" id="KW-0328">Glycosyltransferase</keyword>
<dbReference type="EC" id="2.4.-.-" evidence="3"/>
<proteinExistence type="predicted"/>
<evidence type="ECO:0000313" key="3">
    <source>
        <dbReference type="EMBL" id="MBO9152047.1"/>
    </source>
</evidence>
<dbReference type="Pfam" id="PF13692">
    <property type="entry name" value="Glyco_trans_1_4"/>
    <property type="match status" value="1"/>
</dbReference>
<feature type="domain" description="Glycosyltransferase subfamily 4-like N-terminal" evidence="2">
    <location>
        <begin position="24"/>
        <end position="197"/>
    </location>
</feature>
<gene>
    <name evidence="3" type="ORF">J7I43_07490</name>
</gene>
<organism evidence="3 4">
    <name type="scientific">Chitinophaga chungangae</name>
    <dbReference type="NCBI Taxonomy" id="2821488"/>
    <lineage>
        <taxon>Bacteria</taxon>
        <taxon>Pseudomonadati</taxon>
        <taxon>Bacteroidota</taxon>
        <taxon>Chitinophagia</taxon>
        <taxon>Chitinophagales</taxon>
        <taxon>Chitinophagaceae</taxon>
        <taxon>Chitinophaga</taxon>
    </lineage>
</organism>
<name>A0ABS3YBI7_9BACT</name>
<dbReference type="InterPro" id="IPR028098">
    <property type="entry name" value="Glyco_trans_4-like_N"/>
</dbReference>
<protein>
    <submittedName>
        <fullName evidence="3">Glycosyltransferase</fullName>
        <ecNumber evidence="3">2.4.-.-</ecNumber>
    </submittedName>
</protein>
<dbReference type="CDD" id="cd03801">
    <property type="entry name" value="GT4_PimA-like"/>
    <property type="match status" value="1"/>
</dbReference>
<dbReference type="Gene3D" id="3.40.50.2000">
    <property type="entry name" value="Glycogen Phosphorylase B"/>
    <property type="match status" value="2"/>
</dbReference>
<sequence length="389" mass="43356">MNILFFTTISPFPQNGGEKIRSCYLLKALAALGHNVHAIIGNKENVNLEEYAISGVTIYTDNPAPLTVADRLTGKFYFRQQPSVIRRFVEICSSVHIDVAILDYGFVGQYIPWFSAGRIPVILGTHNAQAEHTQQKPANGLVQKLRRSQLVNLERTHEQRFFPQAAAVMTVSEPDKQYHARFIDPKKIFVVPNFLDENDYDVQEERNPRVLAMTANFSMYMNYEGLKWLVEQVWDEELASKFELQLVGRHSKEALQQLKGATEWKNIKAIGKVPDIKPYIAQAAGVLIPLLHGSGTRLKCLEAMALGTPVIGTAKGVEGVVSDNFIVANTPASFRKAISSFSGKGQLGGLLREDFLKEYSAGVNSRRLQHILHFAAQKAPVVTHQLAAE</sequence>
<dbReference type="RefSeq" id="WP_209144822.1">
    <property type="nucleotide sequence ID" value="NZ_JAGHKP010000001.1"/>
</dbReference>
<dbReference type="Proteomes" id="UP000679126">
    <property type="component" value="Unassembled WGS sequence"/>
</dbReference>
<keyword evidence="4" id="KW-1185">Reference proteome</keyword>
<evidence type="ECO:0000256" key="1">
    <source>
        <dbReference type="ARBA" id="ARBA00022679"/>
    </source>
</evidence>
<evidence type="ECO:0000313" key="4">
    <source>
        <dbReference type="Proteomes" id="UP000679126"/>
    </source>
</evidence>
<accession>A0ABS3YBI7</accession>
<reference evidence="4" key="1">
    <citation type="submission" date="2021-03" db="EMBL/GenBank/DDBJ databases">
        <title>Assistant Professor.</title>
        <authorList>
            <person name="Huq M.A."/>
        </authorList>
    </citation>
    <scope>NUCLEOTIDE SEQUENCE [LARGE SCALE GENOMIC DNA]</scope>
    <source>
        <strain evidence="4">MAH-28</strain>
    </source>
</reference>
<keyword evidence="1 3" id="KW-0808">Transferase</keyword>
<dbReference type="PANTHER" id="PTHR46401">
    <property type="entry name" value="GLYCOSYLTRANSFERASE WBBK-RELATED"/>
    <property type="match status" value="1"/>
</dbReference>
<dbReference type="GO" id="GO:0016757">
    <property type="term" value="F:glycosyltransferase activity"/>
    <property type="evidence" value="ECO:0007669"/>
    <property type="project" value="UniProtKB-KW"/>
</dbReference>
<dbReference type="Pfam" id="PF13439">
    <property type="entry name" value="Glyco_transf_4"/>
    <property type="match status" value="1"/>
</dbReference>
<evidence type="ECO:0000259" key="2">
    <source>
        <dbReference type="Pfam" id="PF13439"/>
    </source>
</evidence>